<feature type="transmembrane region" description="Helical" evidence="1">
    <location>
        <begin position="440"/>
        <end position="463"/>
    </location>
</feature>
<dbReference type="Pfam" id="PF13576">
    <property type="entry name" value="Pentapeptide_3"/>
    <property type="match status" value="1"/>
</dbReference>
<evidence type="ECO:0000313" key="3">
    <source>
        <dbReference type="Proteomes" id="UP000295131"/>
    </source>
</evidence>
<sequence length="470" mass="52592">MADEDGAVEWVKPEWWHKDFEAFEDWLIDGPAGKWPTPWSETQSLSLAQVKIVNRNAKRLADKNNWNAIAKAFAAKIASLEDADRDAVRGAFQIHFDQFDFKAANTNFANFLFPCSVTFAGAKFGSETVSFDRAVFLKGDVGFSDVDFGKGDVWFMQADFGDGDVSFGGAKFSGDVIFSEADFGDGYVWFSDAEFGRGAVAFADARFGRGQVFFLPRKVGGTEIYWPRASFAGSIEFRGEFSRSVDLSSCTVAGNASFAGSTFAEIPDFTDAKFDRPPDVAGMKVPRPKLSWLGMATEPKDVLKLRKLKSMALSVHDHEKDGDFFAAEMLAKRGTETKSLWALASNALYWWLSDFGQSFGRPVCWWIGSWAVFSGLNAWLLTFMRDVELEDWKFSAFLSLKNSIPLLGSLFRFAPAPEKHVSWFQQYYDGLEQHTATVDWLIGLGVVQNIFGGVLLFLFLLALRNRFRLK</sequence>
<name>A0A4R5PNL8_9HYPH</name>
<reference evidence="2 3" key="1">
    <citation type="journal article" date="2013" name="Int. J. Syst. Evol. Microbiol.">
        <title>Hoeflea suaedae sp. nov., an endophytic bacterium isolated from the root of the halophyte Suaeda maritima.</title>
        <authorList>
            <person name="Chung E.J."/>
            <person name="Park J.A."/>
            <person name="Pramanik P."/>
            <person name="Bibi F."/>
            <person name="Jeon C.O."/>
            <person name="Chung Y.R."/>
        </authorList>
    </citation>
    <scope>NUCLEOTIDE SEQUENCE [LARGE SCALE GENOMIC DNA]</scope>
    <source>
        <strain evidence="2 3">YC6898</strain>
    </source>
</reference>
<organism evidence="2 3">
    <name type="scientific">Pseudohoeflea suaedae</name>
    <dbReference type="NCBI Taxonomy" id="877384"/>
    <lineage>
        <taxon>Bacteria</taxon>
        <taxon>Pseudomonadati</taxon>
        <taxon>Pseudomonadota</taxon>
        <taxon>Alphaproteobacteria</taxon>
        <taxon>Hyphomicrobiales</taxon>
        <taxon>Rhizobiaceae</taxon>
        <taxon>Pseudohoeflea</taxon>
    </lineage>
</organism>
<proteinExistence type="predicted"/>
<dbReference type="Proteomes" id="UP000295131">
    <property type="component" value="Unassembled WGS sequence"/>
</dbReference>
<dbReference type="RefSeq" id="WP_133283488.1">
    <property type="nucleotide sequence ID" value="NZ_SMSI01000001.1"/>
</dbReference>
<dbReference type="AlphaFoldDB" id="A0A4R5PNL8"/>
<comment type="caution">
    <text evidence="2">The sequence shown here is derived from an EMBL/GenBank/DDBJ whole genome shotgun (WGS) entry which is preliminary data.</text>
</comment>
<dbReference type="InterPro" id="IPR001646">
    <property type="entry name" value="5peptide_repeat"/>
</dbReference>
<keyword evidence="1" id="KW-0472">Membrane</keyword>
<evidence type="ECO:0008006" key="4">
    <source>
        <dbReference type="Google" id="ProtNLM"/>
    </source>
</evidence>
<evidence type="ECO:0000313" key="2">
    <source>
        <dbReference type="EMBL" id="TDH38654.1"/>
    </source>
</evidence>
<dbReference type="EMBL" id="SMSI01000001">
    <property type="protein sequence ID" value="TDH38654.1"/>
    <property type="molecule type" value="Genomic_DNA"/>
</dbReference>
<dbReference type="OrthoDB" id="8440251at2"/>
<keyword evidence="1" id="KW-0812">Transmembrane</keyword>
<accession>A0A4R5PNL8</accession>
<evidence type="ECO:0000256" key="1">
    <source>
        <dbReference type="SAM" id="Phobius"/>
    </source>
</evidence>
<protein>
    <recommendedName>
        <fullName evidence="4">Pentapeptide repeat-containing protein</fullName>
    </recommendedName>
</protein>
<keyword evidence="1" id="KW-1133">Transmembrane helix</keyword>
<gene>
    <name evidence="2" type="ORF">E2A64_06025</name>
</gene>
<keyword evidence="3" id="KW-1185">Reference proteome</keyword>